<keyword evidence="2" id="KW-1185">Reference proteome</keyword>
<name>A0ABS4ALB2_9PROT</name>
<dbReference type="RefSeq" id="WP_209382078.1">
    <property type="nucleotide sequence ID" value="NZ_JAGIZB010000061.1"/>
</dbReference>
<evidence type="ECO:0000313" key="2">
    <source>
        <dbReference type="Proteomes" id="UP000681594"/>
    </source>
</evidence>
<protein>
    <submittedName>
        <fullName evidence="1">CoA transferase</fullName>
    </submittedName>
</protein>
<dbReference type="EMBL" id="JAGIZB010000061">
    <property type="protein sequence ID" value="MBP0447815.1"/>
    <property type="molecule type" value="Genomic_DNA"/>
</dbReference>
<dbReference type="Pfam" id="PF02515">
    <property type="entry name" value="CoA_transf_3"/>
    <property type="match status" value="1"/>
</dbReference>
<dbReference type="Proteomes" id="UP000681594">
    <property type="component" value="Unassembled WGS sequence"/>
</dbReference>
<evidence type="ECO:0000313" key="1">
    <source>
        <dbReference type="EMBL" id="MBP0447815.1"/>
    </source>
</evidence>
<feature type="non-terminal residue" evidence="1">
    <location>
        <position position="1"/>
    </location>
</feature>
<sequence>AGQPKLVFAPVCDYTTGYLATYGALLALARRAREGGSWAVHASLCGSAMLLQRQGLLQDFSSAPEVLAEDRLAPLQVREEGVYGDLLTLGPVLRMSQTPPRWHSPTPRLGGDAPVWLPRA</sequence>
<dbReference type="Gene3D" id="3.40.50.10540">
    <property type="entry name" value="Crotonobetainyl-coa:carnitine coa-transferase, domain 1"/>
    <property type="match status" value="1"/>
</dbReference>
<dbReference type="SUPFAM" id="SSF89796">
    <property type="entry name" value="CoA-transferase family III (CaiB/BaiF)"/>
    <property type="match status" value="1"/>
</dbReference>
<dbReference type="InterPro" id="IPR003673">
    <property type="entry name" value="CoA-Trfase_fam_III"/>
</dbReference>
<dbReference type="InterPro" id="IPR023606">
    <property type="entry name" value="CoA-Trfase_III_dom_1_sf"/>
</dbReference>
<comment type="caution">
    <text evidence="1">The sequence shown here is derived from an EMBL/GenBank/DDBJ whole genome shotgun (WGS) entry which is preliminary data.</text>
</comment>
<dbReference type="GO" id="GO:0016740">
    <property type="term" value="F:transferase activity"/>
    <property type="evidence" value="ECO:0007669"/>
    <property type="project" value="UniProtKB-KW"/>
</dbReference>
<accession>A0ABS4ALB2</accession>
<reference evidence="1 2" key="1">
    <citation type="submission" date="2021-03" db="EMBL/GenBank/DDBJ databases">
        <authorList>
            <person name="So Y."/>
        </authorList>
    </citation>
    <scope>NUCLEOTIDE SEQUENCE [LARGE SCALE GENOMIC DNA]</scope>
    <source>
        <strain evidence="1 2">SSH11</strain>
    </source>
</reference>
<keyword evidence="1" id="KW-0808">Transferase</keyword>
<organism evidence="1 2">
    <name type="scientific">Pararoseomonas baculiformis</name>
    <dbReference type="NCBI Taxonomy" id="2820812"/>
    <lineage>
        <taxon>Bacteria</taxon>
        <taxon>Pseudomonadati</taxon>
        <taxon>Pseudomonadota</taxon>
        <taxon>Alphaproteobacteria</taxon>
        <taxon>Acetobacterales</taxon>
        <taxon>Acetobacteraceae</taxon>
        <taxon>Pararoseomonas</taxon>
    </lineage>
</organism>
<gene>
    <name evidence="1" type="ORF">J8J14_24030</name>
</gene>
<proteinExistence type="predicted"/>